<reference evidence="1 2" key="1">
    <citation type="submission" date="2018-06" db="EMBL/GenBank/DDBJ databases">
        <title>Nitrincola tibetense sp. nov., isolated from Lake XuguoCo on Tibetan Plateau.</title>
        <authorList>
            <person name="Xing P."/>
        </authorList>
    </citation>
    <scope>NUCLEOTIDE SEQUENCE [LARGE SCALE GENOMIC DNA]</scope>
    <source>
        <strain evidence="2">xg18</strain>
    </source>
</reference>
<dbReference type="Gene3D" id="3.90.25.10">
    <property type="entry name" value="UDP-galactose 4-epimerase, domain 1"/>
    <property type="match status" value="1"/>
</dbReference>
<gene>
    <name evidence="1" type="ORF">DN062_08330</name>
</gene>
<dbReference type="Proteomes" id="UP000250744">
    <property type="component" value="Unassembled WGS sequence"/>
</dbReference>
<dbReference type="OrthoDB" id="9803010at2"/>
<organism evidence="1 2">
    <name type="scientific">Nitrincola tibetensis</name>
    <dbReference type="NCBI Taxonomy" id="2219697"/>
    <lineage>
        <taxon>Bacteria</taxon>
        <taxon>Pseudomonadati</taxon>
        <taxon>Pseudomonadota</taxon>
        <taxon>Gammaproteobacteria</taxon>
        <taxon>Oceanospirillales</taxon>
        <taxon>Oceanospirillaceae</taxon>
        <taxon>Nitrincola</taxon>
    </lineage>
</organism>
<accession>A0A364NMT9</accession>
<keyword evidence="2" id="KW-1185">Reference proteome</keyword>
<sequence>MLFRIAPRREGDLAAFWADASKAEAQLNWKATKTLEDMMQDTWR</sequence>
<dbReference type="EMBL" id="QKRX01000005">
    <property type="protein sequence ID" value="RAU18393.1"/>
    <property type="molecule type" value="Genomic_DNA"/>
</dbReference>
<dbReference type="InterPro" id="IPR036291">
    <property type="entry name" value="NAD(P)-bd_dom_sf"/>
</dbReference>
<protein>
    <submittedName>
        <fullName evidence="1">Uncharacterized protein</fullName>
    </submittedName>
</protein>
<comment type="caution">
    <text evidence="1">The sequence shown here is derived from an EMBL/GenBank/DDBJ whole genome shotgun (WGS) entry which is preliminary data.</text>
</comment>
<dbReference type="AlphaFoldDB" id="A0A364NMT9"/>
<name>A0A364NMT9_9GAMM</name>
<proteinExistence type="predicted"/>
<evidence type="ECO:0000313" key="1">
    <source>
        <dbReference type="EMBL" id="RAU18393.1"/>
    </source>
</evidence>
<evidence type="ECO:0000313" key="2">
    <source>
        <dbReference type="Proteomes" id="UP000250744"/>
    </source>
</evidence>
<dbReference type="SUPFAM" id="SSF51735">
    <property type="entry name" value="NAD(P)-binding Rossmann-fold domains"/>
    <property type="match status" value="1"/>
</dbReference>